<feature type="compositionally biased region" description="Pro residues" evidence="3">
    <location>
        <begin position="765"/>
        <end position="795"/>
    </location>
</feature>
<dbReference type="InterPro" id="IPR021109">
    <property type="entry name" value="Peptidase_aspartic_dom_sf"/>
</dbReference>
<feature type="region of interest" description="Disordered" evidence="3">
    <location>
        <begin position="1559"/>
        <end position="1593"/>
    </location>
</feature>
<dbReference type="PROSITE" id="PS00141">
    <property type="entry name" value="ASP_PROTEASE"/>
    <property type="match status" value="1"/>
</dbReference>
<name>A0A6L2KY47_TANCI</name>
<dbReference type="EMBL" id="BKCJ010003327">
    <property type="protein sequence ID" value="GEU54408.1"/>
    <property type="molecule type" value="Genomic_DNA"/>
</dbReference>
<gene>
    <name evidence="5" type="ORF">Tci_026386</name>
</gene>
<feature type="compositionally biased region" description="Low complexity" evidence="3">
    <location>
        <begin position="1566"/>
        <end position="1587"/>
    </location>
</feature>
<proteinExistence type="predicted"/>
<evidence type="ECO:0000256" key="3">
    <source>
        <dbReference type="SAM" id="MobiDB-lite"/>
    </source>
</evidence>
<dbReference type="InterPro" id="IPR005162">
    <property type="entry name" value="Retrotrans_gag_dom"/>
</dbReference>
<feature type="compositionally biased region" description="Acidic residues" evidence="3">
    <location>
        <begin position="829"/>
        <end position="848"/>
    </location>
</feature>
<feature type="region of interest" description="Disordered" evidence="3">
    <location>
        <begin position="815"/>
        <end position="887"/>
    </location>
</feature>
<dbReference type="GO" id="GO:0004190">
    <property type="term" value="F:aspartic-type endopeptidase activity"/>
    <property type="evidence" value="ECO:0007669"/>
    <property type="project" value="InterPro"/>
</dbReference>
<dbReference type="CDD" id="cd00303">
    <property type="entry name" value="retropepsin_like"/>
    <property type="match status" value="1"/>
</dbReference>
<protein>
    <recommendedName>
        <fullName evidence="4">CCHC-type domain-containing protein</fullName>
    </recommendedName>
</protein>
<feature type="coiled-coil region" evidence="2">
    <location>
        <begin position="482"/>
        <end position="544"/>
    </location>
</feature>
<dbReference type="PROSITE" id="PS50158">
    <property type="entry name" value="ZF_CCHC"/>
    <property type="match status" value="1"/>
</dbReference>
<dbReference type="SUPFAM" id="SSF50630">
    <property type="entry name" value="Acid proteases"/>
    <property type="match status" value="1"/>
</dbReference>
<accession>A0A6L2KY47</accession>
<feature type="compositionally biased region" description="Acidic residues" evidence="3">
    <location>
        <begin position="867"/>
        <end position="879"/>
    </location>
</feature>
<evidence type="ECO:0000259" key="4">
    <source>
        <dbReference type="PROSITE" id="PS50158"/>
    </source>
</evidence>
<feature type="compositionally biased region" description="Low complexity" evidence="3">
    <location>
        <begin position="1495"/>
        <end position="1506"/>
    </location>
</feature>
<evidence type="ECO:0000313" key="5">
    <source>
        <dbReference type="EMBL" id="GEU54408.1"/>
    </source>
</evidence>
<reference evidence="5" key="1">
    <citation type="journal article" date="2019" name="Sci. Rep.">
        <title>Draft genome of Tanacetum cinerariifolium, the natural source of mosquito coil.</title>
        <authorList>
            <person name="Yamashiro T."/>
            <person name="Shiraishi A."/>
            <person name="Satake H."/>
            <person name="Nakayama K."/>
        </authorList>
    </citation>
    <scope>NUCLEOTIDE SEQUENCE</scope>
</reference>
<keyword evidence="1" id="KW-0863">Zinc-finger</keyword>
<sequence length="1812" mass="204792">MSSLFVDTHNVVAILEKSDAAKGFEQIIDFLSGSYIHYALTVNPHIYISCIKQFWKTASVKRSGDVTRLQALVNRKKIVISEDVVHEILQLDDAKGMVCLPNEEIFAGLAQMGYEKPSTKLTFYKAFFSSQWKFLIHTLLQSLSAKRTSWNEFSTAMASAVICLSKGQKFNFSKYIFDSLVHNVDSSSKFYMRMLHRMLLMKLFHHHHLMKLEIIKLKARVKRLERANKVKSSKLRRLKKVGTSQRIESSDDMEDVFNQGRMINEDKGIKLVKDVDIAETEGRHAAEQAEKQAEIYNLDLDHPTKVLSMQEDDTEVQKVVEVVTTAKLIIDVVTAATSQVSAASATIFAAKPSIPAAAPIVIVAYKRRRKGVIIRDPEEELSSKTPVETPGLKDKGKGILIEAPKPMKKNDQIELDAEYARKLHEEINKDDAEINTNIDWDAAIDHVKQQSKNPQYIKRYHGMKKKPQTERMSYDEIRPLFQSRFNANMRFLLKSREELEEEDQKVLKSINKTLAQKAAKRRKLNEEAQEVEELKKQLEIVNDEDDDVFTEATPLGRKVLVVDYEIVMINNKPRYKIIKADKTHQLYISFITLLKNFDREDLEDLWRIVKERFSTSKPSNFSDDYLLSTLKTMFEKPDGQDTVLRNQNSVYGQALVKGWKLLTSCGVHIISLTTTNFILLVERRYPLSKFTLEQLVNVTRLQVEEESEMSLELLREFHDETRPLRSSVLTSLLDLRFKEVIVNRYFGMPIDPYAHLVMEAPPSPDYIPGPEAPPSPDYIPGPEAPPSPDYIPGPEYPEYLSLGDDVFLAEEKPLPAAVSSTAESPGYIDDADDEDEEESLDSEEEEEEHLAPTVLAPALRSSISASEDSDQTEPFEEGETAATPPSSAYRVTARISVRPHIPMPFPSESEVERLLAIPTPQLSPISPTSYPLPPFLMPLRIFTPLPPPPPIILPRTRASMVLMGSAAPSTFILAPLSRTPPIWTPPLLPIPLPTSSFPLPLLLPSTSYREGIPEADMPQIRPALTVDDRRRAEDRLIGRLRREMRYFCTLSTTYAQEIEALQRNVSTLQGQQIDDGDRLTRHIQHEHAQTDAAPEDGDKNGTKVSKNHRANPDPTKTTTATEPMTQEAINNLIAQHVIEALAEYETQRNSIVNGDTSHTTKQDPEQCALLRISQEVAYAMPWKSLRQMMTAKYCPRGKVKKLEVKLWNLNVKGTDLTSYTIRFQELALLCERMFLEESDEIERYVGGLPKMIRGNVMSYEPKSMQKAIEFANDQIDQKLLGIANRQAYNKRKFDNTLRNQQNQQPFKRNNNVAKAYAAGSGAKKPYGGTKPLCPKCNFHHDGPCGVPTWFECGAQGHFKNNCLKLGNRNQGNKNQGNQNQAGNGNVMARAYRVGTAGGNPDANVVTGVALTWWNSRVKTVTLEVAQTLPWKTLKKMMTDKVEKYIGGVPDTIHDSVKATKLKIMQEAIEFATKLMEKRMRDAVENKRKFEGTSRNNQNQPQQNKRQNTGRAYAAGNSYRNIYTGPKPLSSKCDYHHECPCPPRCNNCKRVGHLTRDCRSRPANAYNNNNTNNNNRNNNNNTNNNNNNQKGDDCYKYEAQGHFKRNYPKLKNNNRGNQGENNNAQARVYVVGNAGANPDNIVAGTFLLNNRYAYILFDTGADRSFVSTTFSSKIDITPIALDHHYNVEIADGRVIKLNTIMRDCTLNFLNHSFNIDLLLVELGSFDVIVGMDWLSKYDAGCYVFLANITSTKDEDKSKGKQLEDVPVVREFLEVFPEDLPGIPPTRQVEFRIDLVPGAASVADKGFIRPSSSP</sequence>
<dbReference type="InterPro" id="IPR032567">
    <property type="entry name" value="RTL1-rel"/>
</dbReference>
<feature type="non-terminal residue" evidence="5">
    <location>
        <position position="1812"/>
    </location>
</feature>
<dbReference type="Pfam" id="PF03732">
    <property type="entry name" value="Retrotrans_gag"/>
    <property type="match status" value="1"/>
</dbReference>
<feature type="compositionally biased region" description="Low complexity" evidence="3">
    <location>
        <begin position="1112"/>
        <end position="1123"/>
    </location>
</feature>
<keyword evidence="2" id="KW-0175">Coiled coil</keyword>
<feature type="region of interest" description="Disordered" evidence="3">
    <location>
        <begin position="1086"/>
        <end position="1123"/>
    </location>
</feature>
<comment type="caution">
    <text evidence="5">The sequence shown here is derived from an EMBL/GenBank/DDBJ whole genome shotgun (WGS) entry which is preliminary data.</text>
</comment>
<dbReference type="GO" id="GO:0006508">
    <property type="term" value="P:proteolysis"/>
    <property type="evidence" value="ECO:0007669"/>
    <property type="project" value="InterPro"/>
</dbReference>
<feature type="region of interest" description="Disordered" evidence="3">
    <location>
        <begin position="1487"/>
        <end position="1509"/>
    </location>
</feature>
<keyword evidence="1" id="KW-0862">Zinc</keyword>
<dbReference type="InterPro" id="IPR001878">
    <property type="entry name" value="Znf_CCHC"/>
</dbReference>
<organism evidence="5">
    <name type="scientific">Tanacetum cinerariifolium</name>
    <name type="common">Dalmatian daisy</name>
    <name type="synonym">Chrysanthemum cinerariifolium</name>
    <dbReference type="NCBI Taxonomy" id="118510"/>
    <lineage>
        <taxon>Eukaryota</taxon>
        <taxon>Viridiplantae</taxon>
        <taxon>Streptophyta</taxon>
        <taxon>Embryophyta</taxon>
        <taxon>Tracheophyta</taxon>
        <taxon>Spermatophyta</taxon>
        <taxon>Magnoliopsida</taxon>
        <taxon>eudicotyledons</taxon>
        <taxon>Gunneridae</taxon>
        <taxon>Pentapetalae</taxon>
        <taxon>asterids</taxon>
        <taxon>campanulids</taxon>
        <taxon>Asterales</taxon>
        <taxon>Asteraceae</taxon>
        <taxon>Asteroideae</taxon>
        <taxon>Anthemideae</taxon>
        <taxon>Anthemidinae</taxon>
        <taxon>Tanacetum</taxon>
    </lineage>
</organism>
<dbReference type="InterPro" id="IPR001969">
    <property type="entry name" value="Aspartic_peptidase_AS"/>
</dbReference>
<dbReference type="PANTHER" id="PTHR15503:SF45">
    <property type="entry name" value="RNA-DIRECTED DNA POLYMERASE HOMOLOG"/>
    <property type="match status" value="1"/>
</dbReference>
<dbReference type="Gene3D" id="4.10.60.10">
    <property type="entry name" value="Zinc finger, CCHC-type"/>
    <property type="match status" value="1"/>
</dbReference>
<dbReference type="SMART" id="SM00343">
    <property type="entry name" value="ZnF_C2HC"/>
    <property type="match status" value="2"/>
</dbReference>
<dbReference type="Pfam" id="PF08284">
    <property type="entry name" value="RVP_2"/>
    <property type="match status" value="1"/>
</dbReference>
<dbReference type="GO" id="GO:0008270">
    <property type="term" value="F:zinc ion binding"/>
    <property type="evidence" value="ECO:0007669"/>
    <property type="project" value="UniProtKB-KW"/>
</dbReference>
<keyword evidence="1" id="KW-0479">Metal-binding</keyword>
<dbReference type="PANTHER" id="PTHR15503">
    <property type="entry name" value="LDOC1 RELATED"/>
    <property type="match status" value="1"/>
</dbReference>
<feature type="region of interest" description="Disordered" evidence="3">
    <location>
        <begin position="765"/>
        <end position="796"/>
    </location>
</feature>
<evidence type="ECO:0000256" key="2">
    <source>
        <dbReference type="SAM" id="Coils"/>
    </source>
</evidence>
<feature type="coiled-coil region" evidence="2">
    <location>
        <begin position="207"/>
        <end position="241"/>
    </location>
</feature>
<dbReference type="GO" id="GO:0003676">
    <property type="term" value="F:nucleic acid binding"/>
    <property type="evidence" value="ECO:0007669"/>
    <property type="project" value="InterPro"/>
</dbReference>
<feature type="domain" description="CCHC-type" evidence="4">
    <location>
        <begin position="1543"/>
        <end position="1559"/>
    </location>
</feature>
<dbReference type="Gene3D" id="2.40.70.10">
    <property type="entry name" value="Acid Proteases"/>
    <property type="match status" value="1"/>
</dbReference>
<evidence type="ECO:0000256" key="1">
    <source>
        <dbReference type="PROSITE-ProRule" id="PRU00047"/>
    </source>
</evidence>